<keyword evidence="5" id="KW-0904">Protein phosphatase</keyword>
<dbReference type="PANTHER" id="PTHR23339">
    <property type="entry name" value="TYROSINE SPECIFIC PROTEIN PHOSPHATASE AND DUAL SPECIFICITY PROTEIN PHOSPHATASE"/>
    <property type="match status" value="1"/>
</dbReference>
<dbReference type="OrthoDB" id="5632at2759"/>
<dbReference type="InterPro" id="IPR000387">
    <property type="entry name" value="Tyr_Pase_dom"/>
</dbReference>
<dbReference type="InterPro" id="IPR029021">
    <property type="entry name" value="Prot-tyrosine_phosphatase-like"/>
</dbReference>
<evidence type="ECO:0000256" key="4">
    <source>
        <dbReference type="ARBA" id="ARBA00022801"/>
    </source>
</evidence>
<comment type="similarity">
    <text evidence="1">Belongs to the protein-tyrosine phosphatase family.</text>
</comment>
<dbReference type="GO" id="GO:0005737">
    <property type="term" value="C:cytoplasm"/>
    <property type="evidence" value="ECO:0007669"/>
    <property type="project" value="UniProtKB-ARBA"/>
</dbReference>
<dbReference type="PRINTS" id="PR00700">
    <property type="entry name" value="PRTYPHPHTASE"/>
</dbReference>
<gene>
    <name evidence="11" type="ORF">JKP88DRAFT_174657</name>
</gene>
<evidence type="ECO:0000256" key="2">
    <source>
        <dbReference type="ARBA" id="ARBA00013064"/>
    </source>
</evidence>
<dbReference type="GO" id="GO:0004725">
    <property type="term" value="F:protein tyrosine phosphatase activity"/>
    <property type="evidence" value="ECO:0007669"/>
    <property type="project" value="UniProtKB-EC"/>
</dbReference>
<name>A0A835ZE75_9STRA</name>
<organism evidence="11 12">
    <name type="scientific">Tribonema minus</name>
    <dbReference type="NCBI Taxonomy" id="303371"/>
    <lineage>
        <taxon>Eukaryota</taxon>
        <taxon>Sar</taxon>
        <taxon>Stramenopiles</taxon>
        <taxon>Ochrophyta</taxon>
        <taxon>PX clade</taxon>
        <taxon>Xanthophyceae</taxon>
        <taxon>Tribonematales</taxon>
        <taxon>Tribonemataceae</taxon>
        <taxon>Tribonema</taxon>
    </lineage>
</organism>
<evidence type="ECO:0000256" key="1">
    <source>
        <dbReference type="ARBA" id="ARBA00009580"/>
    </source>
</evidence>
<evidence type="ECO:0000256" key="5">
    <source>
        <dbReference type="ARBA" id="ARBA00022912"/>
    </source>
</evidence>
<evidence type="ECO:0000259" key="10">
    <source>
        <dbReference type="PROSITE" id="PS50056"/>
    </source>
</evidence>
<evidence type="ECO:0000256" key="9">
    <source>
        <dbReference type="ARBA" id="ARBA00051722"/>
    </source>
</evidence>
<dbReference type="SUPFAM" id="SSF52799">
    <property type="entry name" value="(Phosphotyrosine protein) phosphatases II"/>
    <property type="match status" value="1"/>
</dbReference>
<evidence type="ECO:0000256" key="7">
    <source>
        <dbReference type="ARBA" id="ARBA00023288"/>
    </source>
</evidence>
<sequence length="185" mass="20220">MVLVHATSLATRPSLIEWANKKGRKLSFLIMDAPKAHNLQLYLKECKRHNVVSMVRVCEDTYPAEEVTRAGIDMHHMEYPDGDAPPQEIINQWLDVVDVTGGGGSSGGGAEGGGGGPTIAVHCVAGLGRAPVLVAIALIESGMDPIHAVEYIRERRRGAINRKQLTYLERYAPTRHRRRGTCAVM</sequence>
<feature type="domain" description="Tyrosine specific protein phosphatases" evidence="10">
    <location>
        <begin position="115"/>
        <end position="167"/>
    </location>
</feature>
<dbReference type="EMBL" id="JAFCMP010000020">
    <property type="protein sequence ID" value="KAG5191443.1"/>
    <property type="molecule type" value="Genomic_DNA"/>
</dbReference>
<evidence type="ECO:0000313" key="11">
    <source>
        <dbReference type="EMBL" id="KAG5191443.1"/>
    </source>
</evidence>
<keyword evidence="12" id="KW-1185">Reference proteome</keyword>
<evidence type="ECO:0000256" key="6">
    <source>
        <dbReference type="ARBA" id="ARBA00023157"/>
    </source>
</evidence>
<proteinExistence type="inferred from homology"/>
<evidence type="ECO:0000256" key="8">
    <source>
        <dbReference type="ARBA" id="ARBA00023289"/>
    </source>
</evidence>
<dbReference type="CDD" id="cd14500">
    <property type="entry name" value="PTP-IVa"/>
    <property type="match status" value="1"/>
</dbReference>
<keyword evidence="4" id="KW-0378">Hydrolase</keyword>
<dbReference type="Gene3D" id="3.90.190.10">
    <property type="entry name" value="Protein tyrosine phosphatase superfamily"/>
    <property type="match status" value="1"/>
</dbReference>
<dbReference type="InterPro" id="IPR003595">
    <property type="entry name" value="Tyr_Pase_cat"/>
</dbReference>
<keyword evidence="8" id="KW-0636">Prenylation</keyword>
<dbReference type="AlphaFoldDB" id="A0A835ZE75"/>
<dbReference type="EC" id="3.1.3.48" evidence="2"/>
<dbReference type="Pfam" id="PF00102">
    <property type="entry name" value="Y_phosphatase"/>
    <property type="match status" value="1"/>
</dbReference>
<keyword evidence="3" id="KW-0488">Methylation</keyword>
<dbReference type="InterPro" id="IPR000242">
    <property type="entry name" value="PTP_cat"/>
</dbReference>
<comment type="caution">
    <text evidence="11">The sequence shown here is derived from an EMBL/GenBank/DDBJ whole genome shotgun (WGS) entry which is preliminary data.</text>
</comment>
<dbReference type="PROSITE" id="PS50056">
    <property type="entry name" value="TYR_PHOSPHATASE_2"/>
    <property type="match status" value="1"/>
</dbReference>
<dbReference type="SMART" id="SM00404">
    <property type="entry name" value="PTPc_motif"/>
    <property type="match status" value="1"/>
</dbReference>
<dbReference type="InterPro" id="IPR050561">
    <property type="entry name" value="PTP"/>
</dbReference>
<dbReference type="Proteomes" id="UP000664859">
    <property type="component" value="Unassembled WGS sequence"/>
</dbReference>
<keyword evidence="6" id="KW-1015">Disulfide bond</keyword>
<evidence type="ECO:0000313" key="12">
    <source>
        <dbReference type="Proteomes" id="UP000664859"/>
    </source>
</evidence>
<comment type="catalytic activity">
    <reaction evidence="9">
        <text>O-phospho-L-tyrosyl-[protein] + H2O = L-tyrosyl-[protein] + phosphate</text>
        <dbReference type="Rhea" id="RHEA:10684"/>
        <dbReference type="Rhea" id="RHEA-COMP:10136"/>
        <dbReference type="Rhea" id="RHEA-COMP:20101"/>
        <dbReference type="ChEBI" id="CHEBI:15377"/>
        <dbReference type="ChEBI" id="CHEBI:43474"/>
        <dbReference type="ChEBI" id="CHEBI:46858"/>
        <dbReference type="ChEBI" id="CHEBI:61978"/>
        <dbReference type="EC" id="3.1.3.48"/>
    </reaction>
</comment>
<reference evidence="11" key="1">
    <citation type="submission" date="2021-02" db="EMBL/GenBank/DDBJ databases">
        <title>First Annotated Genome of the Yellow-green Alga Tribonema minus.</title>
        <authorList>
            <person name="Mahan K.M."/>
        </authorList>
    </citation>
    <scope>NUCLEOTIDE SEQUENCE</scope>
    <source>
        <strain evidence="11">UTEX B ZZ1240</strain>
    </source>
</reference>
<evidence type="ECO:0000256" key="3">
    <source>
        <dbReference type="ARBA" id="ARBA00022481"/>
    </source>
</evidence>
<keyword evidence="7" id="KW-0449">Lipoprotein</keyword>
<protein>
    <recommendedName>
        <fullName evidence="2">protein-tyrosine-phosphatase</fullName>
        <ecNumber evidence="2">3.1.3.48</ecNumber>
    </recommendedName>
</protein>
<accession>A0A835ZE75</accession>
<dbReference type="FunFam" id="3.90.190.10:FF:000086">
    <property type="entry name" value="Protein tyrosine phosphatase-like protein"/>
    <property type="match status" value="1"/>
</dbReference>